<feature type="compositionally biased region" description="Low complexity" evidence="1">
    <location>
        <begin position="219"/>
        <end position="247"/>
    </location>
</feature>
<dbReference type="EMBL" id="SEYY01015743">
    <property type="protein sequence ID" value="KAB7500004.1"/>
    <property type="molecule type" value="Genomic_DNA"/>
</dbReference>
<feature type="transmembrane region" description="Helical" evidence="2">
    <location>
        <begin position="36"/>
        <end position="61"/>
    </location>
</feature>
<feature type="compositionally biased region" description="Pro residues" evidence="1">
    <location>
        <begin position="206"/>
        <end position="218"/>
    </location>
</feature>
<keyword evidence="2" id="KW-1133">Transmembrane helix</keyword>
<reference evidence="3 4" key="1">
    <citation type="journal article" date="2019" name="PLoS Biol.">
        <title>Sex chromosomes control vertical transmission of feminizing Wolbachia symbionts in an isopod.</title>
        <authorList>
            <person name="Becking T."/>
            <person name="Chebbi M.A."/>
            <person name="Giraud I."/>
            <person name="Moumen B."/>
            <person name="Laverre T."/>
            <person name="Caubet Y."/>
            <person name="Peccoud J."/>
            <person name="Gilbert C."/>
            <person name="Cordaux R."/>
        </authorList>
    </citation>
    <scope>NUCLEOTIDE SEQUENCE [LARGE SCALE GENOMIC DNA]</scope>
    <source>
        <strain evidence="3">ANa2</strain>
        <tissue evidence="3">Whole body excluding digestive tract and cuticle</tissue>
    </source>
</reference>
<dbReference type="AlphaFoldDB" id="A0A5N5T0N2"/>
<gene>
    <name evidence="3" type="ORF">Anas_05872</name>
</gene>
<feature type="region of interest" description="Disordered" evidence="1">
    <location>
        <begin position="198"/>
        <end position="265"/>
    </location>
</feature>
<dbReference type="Proteomes" id="UP000326759">
    <property type="component" value="Unassembled WGS sequence"/>
</dbReference>
<evidence type="ECO:0000313" key="3">
    <source>
        <dbReference type="EMBL" id="KAB7500004.1"/>
    </source>
</evidence>
<keyword evidence="4" id="KW-1185">Reference proteome</keyword>
<evidence type="ECO:0000313" key="4">
    <source>
        <dbReference type="Proteomes" id="UP000326759"/>
    </source>
</evidence>
<keyword evidence="2" id="KW-0472">Membrane</keyword>
<feature type="region of interest" description="Disordered" evidence="1">
    <location>
        <begin position="74"/>
        <end position="95"/>
    </location>
</feature>
<comment type="caution">
    <text evidence="3">The sequence shown here is derived from an EMBL/GenBank/DDBJ whole genome shotgun (WGS) entry which is preliminary data.</text>
</comment>
<name>A0A5N5T0N2_9CRUS</name>
<accession>A0A5N5T0N2</accession>
<sequence length="280" mass="30713">MGKKTRINKIMQIKNLTKVCVCVPVHKVNLRCQHQLGLTAIGTCVGVVLLGLLVIAIFLAWRWSKKSLNSNKTLPGANERGIRETWPGGGRPPLPPPPPGPIVYQGAPPNNIYSPKYCIPSQVSIPSCGHTQCQGVCQAITQHPYTLHPVTRPLLTPPSPSINSQTHIPIDWLYPSPYDDDTHWYTTIGRDGREYLTGEIKRDHPSPPPLPQDSPPPNLTSLPPSSPTLSSVKRGNSFSQSSTSTSQGTPTLKNRPMPPTLALKEDLINSDRQRIPVTYI</sequence>
<organism evidence="3 4">
    <name type="scientific">Armadillidium nasatum</name>
    <dbReference type="NCBI Taxonomy" id="96803"/>
    <lineage>
        <taxon>Eukaryota</taxon>
        <taxon>Metazoa</taxon>
        <taxon>Ecdysozoa</taxon>
        <taxon>Arthropoda</taxon>
        <taxon>Crustacea</taxon>
        <taxon>Multicrustacea</taxon>
        <taxon>Malacostraca</taxon>
        <taxon>Eumalacostraca</taxon>
        <taxon>Peracarida</taxon>
        <taxon>Isopoda</taxon>
        <taxon>Oniscidea</taxon>
        <taxon>Crinocheta</taxon>
        <taxon>Armadillidiidae</taxon>
        <taxon>Armadillidium</taxon>
    </lineage>
</organism>
<evidence type="ECO:0000256" key="2">
    <source>
        <dbReference type="SAM" id="Phobius"/>
    </source>
</evidence>
<evidence type="ECO:0000256" key="1">
    <source>
        <dbReference type="SAM" id="MobiDB-lite"/>
    </source>
</evidence>
<protein>
    <submittedName>
        <fullName evidence="3">Uncharacterized protein</fullName>
    </submittedName>
</protein>
<proteinExistence type="predicted"/>
<keyword evidence="2" id="KW-0812">Transmembrane</keyword>